<accession>A0ACB8UU83</accession>
<protein>
    <submittedName>
        <fullName evidence="1">Coiled-coil domain-containing protein mad1</fullName>
        <ecNumber evidence="1">2.1.1.233</ecNumber>
    </submittedName>
</protein>
<reference evidence="1" key="1">
    <citation type="journal article" date="2022" name="bioRxiv">
        <title>Population genetic analysis of Ophidiomyces ophidiicola, the causative agent of snake fungal disease, indicates recent introductions to the USA.</title>
        <authorList>
            <person name="Ladner J.T."/>
            <person name="Palmer J.M."/>
            <person name="Ettinger C.L."/>
            <person name="Stajich J.E."/>
            <person name="Farrell T.M."/>
            <person name="Glorioso B.M."/>
            <person name="Lawson B."/>
            <person name="Price S.J."/>
            <person name="Stengle A.G."/>
            <person name="Grear D.A."/>
            <person name="Lorch J.M."/>
        </authorList>
    </citation>
    <scope>NUCLEOTIDE SEQUENCE</scope>
    <source>
        <strain evidence="1">NWHC 24266-5</strain>
    </source>
</reference>
<comment type="caution">
    <text evidence="1">The sequence shown here is derived from an EMBL/GenBank/DDBJ whole genome shotgun (WGS) entry which is preliminary data.</text>
</comment>
<sequence length="729" mass="82662">MNSSRFTKSPALYGASASPSPSRPSPRHPLRRSIRAEEPPVKPDAGNEELRVLISTLKYELENIKQSRELEALQHEKELRDLQARSDADFRKAQATESASSRAQRKVESLAAELKQSQEHWAEERATYEKRVRSLQDENQALQEECDDGRSHLADRDFQHKSRVNELETLRSSLQQTLEGVRNELEETKAGLQTTQERLSQRELEVDQLETENIQLKSEGSEPEALSVLQRELSEQLSQVKRLEAELRPLRKSQKKVQVVEEEKLALESKLRLMRDLETEIKNLRIQNQVLQDEKISWAGLLQVDGQDSEFDSPDSVVRALVEVRIENASLVDRIGAIQSEIAEKIEVIDNLETEKLKMQKEMESLQASAAPAAPTSDARAKTRLERQRALAIKEVEYLRAQLKTFDTEETMMNPDENRIDNQKSEHISHLENLLSEQRDELHKLHEELSKKEDTIMPNDSPAQRGIKRPLSPADGEADSERVAGLARKNRTLQDSLTKAEQTAELLRRELEAAKSHITSLQAQSRTRILELRSNPTSDFENAKLSTLSILRAENRDLLKQLRNEQPGSKTVPVATLESLQVDMQEMEKQVADKDKRIRRLKEIWTAKSSEFREAVASILGYKLDFMPNGRVRVTSMFHLSPAYRHGDPSAAGDFAGPGSMGGDGGGENAIIFDGENGTMKISGGPNSLFALEIRDLIKFWVEERKDIPCFLAAMTLEFYDKTTRAARM</sequence>
<dbReference type="EC" id="2.1.1.233" evidence="1"/>
<evidence type="ECO:0000313" key="1">
    <source>
        <dbReference type="EMBL" id="KAI2385319.1"/>
    </source>
</evidence>
<proteinExistence type="predicted"/>
<gene>
    <name evidence="1" type="primary">MAD1</name>
    <name evidence="1" type="ORF">LOY88_004165</name>
</gene>
<name>A0ACB8UU83_9EURO</name>
<organism evidence="1">
    <name type="scientific">Ophidiomyces ophidiicola</name>
    <dbReference type="NCBI Taxonomy" id="1387563"/>
    <lineage>
        <taxon>Eukaryota</taxon>
        <taxon>Fungi</taxon>
        <taxon>Dikarya</taxon>
        <taxon>Ascomycota</taxon>
        <taxon>Pezizomycotina</taxon>
        <taxon>Eurotiomycetes</taxon>
        <taxon>Eurotiomycetidae</taxon>
        <taxon>Onygenales</taxon>
        <taxon>Onygenaceae</taxon>
        <taxon>Ophidiomyces</taxon>
    </lineage>
</organism>
<dbReference type="EMBL" id="JALBCA010000060">
    <property type="protein sequence ID" value="KAI2385319.1"/>
    <property type="molecule type" value="Genomic_DNA"/>
</dbReference>
<keyword evidence="1" id="KW-0808">Transferase</keyword>
<keyword evidence="1" id="KW-0489">Methyltransferase</keyword>